<proteinExistence type="predicted"/>
<sequence length="128" mass="14958">MIRTLITITQILVTAESRSRHYRSAGRITFEAGQIPYTRVKIANIRDWRLDQVSEEISITYHNDIGLARFEVYVLSISQIMADLITHQACDGFYLLRRVFALVASLDLFKILQMKKKIKYRCCEIFPK</sequence>
<gene>
    <name evidence="1" type="ORF">RRG08_067249</name>
</gene>
<evidence type="ECO:0000313" key="1">
    <source>
        <dbReference type="EMBL" id="KAK3796111.1"/>
    </source>
</evidence>
<dbReference type="EMBL" id="JAWDGP010000928">
    <property type="protein sequence ID" value="KAK3796111.1"/>
    <property type="molecule type" value="Genomic_DNA"/>
</dbReference>
<evidence type="ECO:0000313" key="2">
    <source>
        <dbReference type="Proteomes" id="UP001283361"/>
    </source>
</evidence>
<dbReference type="AlphaFoldDB" id="A0AAE1E6K6"/>
<accession>A0AAE1E6K6</accession>
<dbReference type="Proteomes" id="UP001283361">
    <property type="component" value="Unassembled WGS sequence"/>
</dbReference>
<organism evidence="1 2">
    <name type="scientific">Elysia crispata</name>
    <name type="common">lettuce slug</name>
    <dbReference type="NCBI Taxonomy" id="231223"/>
    <lineage>
        <taxon>Eukaryota</taxon>
        <taxon>Metazoa</taxon>
        <taxon>Spiralia</taxon>
        <taxon>Lophotrochozoa</taxon>
        <taxon>Mollusca</taxon>
        <taxon>Gastropoda</taxon>
        <taxon>Heterobranchia</taxon>
        <taxon>Euthyneura</taxon>
        <taxon>Panpulmonata</taxon>
        <taxon>Sacoglossa</taxon>
        <taxon>Placobranchoidea</taxon>
        <taxon>Plakobranchidae</taxon>
        <taxon>Elysia</taxon>
    </lineage>
</organism>
<name>A0AAE1E6K6_9GAST</name>
<protein>
    <submittedName>
        <fullName evidence="1">Uncharacterized protein</fullName>
    </submittedName>
</protein>
<keyword evidence="2" id="KW-1185">Reference proteome</keyword>
<reference evidence="1" key="1">
    <citation type="journal article" date="2023" name="G3 (Bethesda)">
        <title>A reference genome for the long-term kleptoplast-retaining sea slug Elysia crispata morphotype clarki.</title>
        <authorList>
            <person name="Eastman K.E."/>
            <person name="Pendleton A.L."/>
            <person name="Shaikh M.A."/>
            <person name="Suttiyut T."/>
            <person name="Ogas R."/>
            <person name="Tomko P."/>
            <person name="Gavelis G."/>
            <person name="Widhalm J.R."/>
            <person name="Wisecaver J.H."/>
        </authorList>
    </citation>
    <scope>NUCLEOTIDE SEQUENCE</scope>
    <source>
        <strain evidence="1">ECLA1</strain>
    </source>
</reference>
<comment type="caution">
    <text evidence="1">The sequence shown here is derived from an EMBL/GenBank/DDBJ whole genome shotgun (WGS) entry which is preliminary data.</text>
</comment>